<reference evidence="2" key="1">
    <citation type="submission" date="2016-04" db="EMBL/GenBank/DDBJ databases">
        <authorList>
            <person name="Nguyen H.D."/>
            <person name="Samba Siva P."/>
            <person name="Cullis J."/>
            <person name="Levesque C.A."/>
            <person name="Hambleton S."/>
        </authorList>
    </citation>
    <scope>NUCLEOTIDE SEQUENCE</scope>
    <source>
        <strain evidence="2">DAOMC 236416</strain>
    </source>
</reference>
<keyword evidence="3" id="KW-1185">Reference proteome</keyword>
<dbReference type="EMBL" id="LWDF02001618">
    <property type="protein sequence ID" value="KAE8237831.1"/>
    <property type="molecule type" value="Genomic_DNA"/>
</dbReference>
<sequence>MLRHLTVQESYGYIWNAAAFQIQMPCCPLKSTTGTLTRLRIWEMPAHSYTPTPVTDDDPDQTDQDRLKQHEL</sequence>
<dbReference type="Proteomes" id="UP000077521">
    <property type="component" value="Unassembled WGS sequence"/>
</dbReference>
<comment type="caution">
    <text evidence="2">The sequence shown here is derived from an EMBL/GenBank/DDBJ whole genome shotgun (WGS) entry which is preliminary data.</text>
</comment>
<protein>
    <submittedName>
        <fullName evidence="2">Uncharacterized protein</fullName>
    </submittedName>
</protein>
<gene>
    <name evidence="2" type="ORF">A4X13_0g8625</name>
</gene>
<evidence type="ECO:0000313" key="3">
    <source>
        <dbReference type="Proteomes" id="UP000077521"/>
    </source>
</evidence>
<name>A0A177TUJ7_9BASI</name>
<evidence type="ECO:0000256" key="1">
    <source>
        <dbReference type="SAM" id="MobiDB-lite"/>
    </source>
</evidence>
<dbReference type="AlphaFoldDB" id="A0A177TUJ7"/>
<organism evidence="2 3">
    <name type="scientific">Tilletia indica</name>
    <dbReference type="NCBI Taxonomy" id="43049"/>
    <lineage>
        <taxon>Eukaryota</taxon>
        <taxon>Fungi</taxon>
        <taxon>Dikarya</taxon>
        <taxon>Basidiomycota</taxon>
        <taxon>Ustilaginomycotina</taxon>
        <taxon>Exobasidiomycetes</taxon>
        <taxon>Tilletiales</taxon>
        <taxon>Tilletiaceae</taxon>
        <taxon>Tilletia</taxon>
    </lineage>
</organism>
<reference evidence="2" key="2">
    <citation type="journal article" date="2019" name="IMA Fungus">
        <title>Genome sequencing and comparison of five Tilletia species to identify candidate genes for the detection of regulated species infecting wheat.</title>
        <authorList>
            <person name="Nguyen H.D.T."/>
            <person name="Sultana T."/>
            <person name="Kesanakurti P."/>
            <person name="Hambleton S."/>
        </authorList>
    </citation>
    <scope>NUCLEOTIDE SEQUENCE</scope>
    <source>
        <strain evidence="2">DAOMC 236416</strain>
    </source>
</reference>
<proteinExistence type="predicted"/>
<feature type="compositionally biased region" description="Basic and acidic residues" evidence="1">
    <location>
        <begin position="63"/>
        <end position="72"/>
    </location>
</feature>
<accession>A0A177TUJ7</accession>
<evidence type="ECO:0000313" key="2">
    <source>
        <dbReference type="EMBL" id="KAE8237831.1"/>
    </source>
</evidence>
<feature type="region of interest" description="Disordered" evidence="1">
    <location>
        <begin position="48"/>
        <end position="72"/>
    </location>
</feature>